<dbReference type="InterPro" id="IPR029063">
    <property type="entry name" value="SAM-dependent_MTases_sf"/>
</dbReference>
<evidence type="ECO:0000256" key="2">
    <source>
        <dbReference type="ARBA" id="ARBA00022679"/>
    </source>
</evidence>
<keyword evidence="2 4" id="KW-0808">Transferase</keyword>
<evidence type="ECO:0000256" key="1">
    <source>
        <dbReference type="ARBA" id="ARBA00022603"/>
    </source>
</evidence>
<sequence length="73" mass="8358">MDKLCIVRQQENGMKPFLKWAGGKTRLLPELLKYVPGKYERYIDPFVGGGALFFHLQPNRAIIADANEHLIET</sequence>
<dbReference type="AlphaFoldDB" id="A0A0F3GKP6"/>
<dbReference type="Proteomes" id="UP000033423">
    <property type="component" value="Unassembled WGS sequence"/>
</dbReference>
<protein>
    <submittedName>
        <fullName evidence="4">D12 class N6 adenine-specific DNA methyltransferase domain protein</fullName>
        <ecNumber evidence="4">2.1.1.72</ecNumber>
    </submittedName>
</protein>
<feature type="non-terminal residue" evidence="4">
    <location>
        <position position="73"/>
    </location>
</feature>
<dbReference type="GO" id="GO:1904047">
    <property type="term" value="F:S-adenosyl-L-methionine binding"/>
    <property type="evidence" value="ECO:0007669"/>
    <property type="project" value="TreeGrafter"/>
</dbReference>
<keyword evidence="1 4" id="KW-0489">Methyltransferase</keyword>
<evidence type="ECO:0000313" key="5">
    <source>
        <dbReference type="Proteomes" id="UP000033423"/>
    </source>
</evidence>
<accession>A0A0F3GKP6</accession>
<keyword evidence="5" id="KW-1185">Reference proteome</keyword>
<reference evidence="4 5" key="1">
    <citation type="submission" date="2015-02" db="EMBL/GenBank/DDBJ databases">
        <title>Single-cell genomics of uncultivated deep-branching MTB reveals a conserved set of magnetosome genes.</title>
        <authorList>
            <person name="Kolinko S."/>
            <person name="Richter M."/>
            <person name="Glockner F.O."/>
            <person name="Brachmann A."/>
            <person name="Schuler D."/>
        </authorList>
    </citation>
    <scope>NUCLEOTIDE SEQUENCE [LARGE SCALE GENOMIC DNA]</scope>
    <source>
        <strain evidence="4">TM-1</strain>
    </source>
</reference>
<keyword evidence="3" id="KW-0949">S-adenosyl-L-methionine</keyword>
<dbReference type="PANTHER" id="PTHR30481">
    <property type="entry name" value="DNA ADENINE METHYLASE"/>
    <property type="match status" value="1"/>
</dbReference>
<proteinExistence type="predicted"/>
<dbReference type="EMBL" id="LACI01002331">
    <property type="protein sequence ID" value="KJU82402.1"/>
    <property type="molecule type" value="Genomic_DNA"/>
</dbReference>
<gene>
    <name evidence="4" type="ORF">MBAV_005405</name>
</gene>
<comment type="caution">
    <text evidence="4">The sequence shown here is derived from an EMBL/GenBank/DDBJ whole genome shotgun (WGS) entry which is preliminary data.</text>
</comment>
<organism evidence="4 5">
    <name type="scientific">Candidatus Magnetobacterium bavaricum</name>
    <dbReference type="NCBI Taxonomy" id="29290"/>
    <lineage>
        <taxon>Bacteria</taxon>
        <taxon>Pseudomonadati</taxon>
        <taxon>Nitrospirota</taxon>
        <taxon>Thermodesulfovibrionia</taxon>
        <taxon>Thermodesulfovibrionales</taxon>
        <taxon>Candidatus Magnetobacteriaceae</taxon>
        <taxon>Candidatus Magnetobacterium</taxon>
    </lineage>
</organism>
<name>A0A0F3GKP6_9BACT</name>
<dbReference type="GO" id="GO:0032259">
    <property type="term" value="P:methylation"/>
    <property type="evidence" value="ECO:0007669"/>
    <property type="project" value="UniProtKB-KW"/>
</dbReference>
<dbReference type="SUPFAM" id="SSF53335">
    <property type="entry name" value="S-adenosyl-L-methionine-dependent methyltransferases"/>
    <property type="match status" value="1"/>
</dbReference>
<dbReference type="GO" id="GO:0043565">
    <property type="term" value="F:sequence-specific DNA binding"/>
    <property type="evidence" value="ECO:0007669"/>
    <property type="project" value="TreeGrafter"/>
</dbReference>
<evidence type="ECO:0000256" key="3">
    <source>
        <dbReference type="ARBA" id="ARBA00022691"/>
    </source>
</evidence>
<dbReference type="InterPro" id="IPR012327">
    <property type="entry name" value="MeTrfase_D12"/>
</dbReference>
<dbReference type="Gene3D" id="3.40.50.150">
    <property type="entry name" value="Vaccinia Virus protein VP39"/>
    <property type="match status" value="1"/>
</dbReference>
<dbReference type="GO" id="GO:0009307">
    <property type="term" value="P:DNA restriction-modification system"/>
    <property type="evidence" value="ECO:0007669"/>
    <property type="project" value="InterPro"/>
</dbReference>
<dbReference type="EC" id="2.1.1.72" evidence="4"/>
<dbReference type="Pfam" id="PF02086">
    <property type="entry name" value="MethyltransfD12"/>
    <property type="match status" value="1"/>
</dbReference>
<evidence type="ECO:0000313" key="4">
    <source>
        <dbReference type="EMBL" id="KJU82402.1"/>
    </source>
</evidence>
<dbReference type="PRINTS" id="PR00505">
    <property type="entry name" value="D12N6MTFRASE"/>
</dbReference>
<dbReference type="GO" id="GO:0006298">
    <property type="term" value="P:mismatch repair"/>
    <property type="evidence" value="ECO:0007669"/>
    <property type="project" value="TreeGrafter"/>
</dbReference>
<dbReference type="GO" id="GO:0009007">
    <property type="term" value="F:site-specific DNA-methyltransferase (adenine-specific) activity"/>
    <property type="evidence" value="ECO:0007669"/>
    <property type="project" value="UniProtKB-EC"/>
</dbReference>
<dbReference type="PANTHER" id="PTHR30481:SF3">
    <property type="entry name" value="DNA ADENINE METHYLASE"/>
    <property type="match status" value="1"/>
</dbReference>